<dbReference type="Proteomes" id="UP000272729">
    <property type="component" value="Unassembled WGS sequence"/>
</dbReference>
<proteinExistence type="predicted"/>
<keyword evidence="2" id="KW-1185">Reference proteome</keyword>
<accession>A0A495X6Z7</accession>
<sequence>MSEPGVAALVEVLDSLVGLAPWRVRLGHGNFVTADFGRVVVPPGESGERGEWHLWIYGAAWRIDSARDVVAGSEDTREVMSAAVGGLEGERLLGVRLRTPSLGLDLDFGGVVLRVFPVTTRVEDHWMLFTPSGEVFVAGPGSRWRSGDASRIG</sequence>
<name>A0A495X6Z7_9PSEU</name>
<dbReference type="RefSeq" id="WP_121220975.1">
    <property type="nucleotide sequence ID" value="NZ_JBIUBA010000002.1"/>
</dbReference>
<gene>
    <name evidence="1" type="ORF">DFJ66_2529</name>
</gene>
<comment type="caution">
    <text evidence="1">The sequence shown here is derived from an EMBL/GenBank/DDBJ whole genome shotgun (WGS) entry which is preliminary data.</text>
</comment>
<dbReference type="EMBL" id="RBXR01000001">
    <property type="protein sequence ID" value="RKT69319.1"/>
    <property type="molecule type" value="Genomic_DNA"/>
</dbReference>
<evidence type="ECO:0000313" key="2">
    <source>
        <dbReference type="Proteomes" id="UP000272729"/>
    </source>
</evidence>
<dbReference type="OrthoDB" id="1431610at2"/>
<reference evidence="1 2" key="1">
    <citation type="submission" date="2018-10" db="EMBL/GenBank/DDBJ databases">
        <title>Sequencing the genomes of 1000 actinobacteria strains.</title>
        <authorList>
            <person name="Klenk H.-P."/>
        </authorList>
    </citation>
    <scope>NUCLEOTIDE SEQUENCE [LARGE SCALE GENOMIC DNA]</scope>
    <source>
        <strain evidence="1 2">DSM 43911</strain>
    </source>
</reference>
<dbReference type="AlphaFoldDB" id="A0A495X6Z7"/>
<organism evidence="1 2">
    <name type="scientific">Saccharothrix variisporea</name>
    <dbReference type="NCBI Taxonomy" id="543527"/>
    <lineage>
        <taxon>Bacteria</taxon>
        <taxon>Bacillati</taxon>
        <taxon>Actinomycetota</taxon>
        <taxon>Actinomycetes</taxon>
        <taxon>Pseudonocardiales</taxon>
        <taxon>Pseudonocardiaceae</taxon>
        <taxon>Saccharothrix</taxon>
    </lineage>
</organism>
<evidence type="ECO:0000313" key="1">
    <source>
        <dbReference type="EMBL" id="RKT69319.1"/>
    </source>
</evidence>
<protein>
    <submittedName>
        <fullName evidence="1">Uncharacterized protein</fullName>
    </submittedName>
</protein>